<dbReference type="AlphaFoldDB" id="A0A841KKQ9"/>
<evidence type="ECO:0000256" key="2">
    <source>
        <dbReference type="ARBA" id="ARBA00005262"/>
    </source>
</evidence>
<keyword evidence="3" id="KW-1003">Cell membrane</keyword>
<keyword evidence="6 7" id="KW-0472">Membrane</keyword>
<feature type="transmembrane region" description="Helical" evidence="7">
    <location>
        <begin position="74"/>
        <end position="96"/>
    </location>
</feature>
<evidence type="ECO:0000256" key="5">
    <source>
        <dbReference type="ARBA" id="ARBA00022989"/>
    </source>
</evidence>
<name>A0A841KKQ9_9FIRM</name>
<evidence type="ECO:0000313" key="8">
    <source>
        <dbReference type="EMBL" id="MBB6213993.1"/>
    </source>
</evidence>
<gene>
    <name evidence="8" type="ORF">HNQ80_000062</name>
</gene>
<reference evidence="8 9" key="1">
    <citation type="submission" date="2020-08" db="EMBL/GenBank/DDBJ databases">
        <title>Genomic Encyclopedia of Type Strains, Phase IV (KMG-IV): sequencing the most valuable type-strain genomes for metagenomic binning, comparative biology and taxonomic classification.</title>
        <authorList>
            <person name="Goeker M."/>
        </authorList>
    </citation>
    <scope>NUCLEOTIDE SEQUENCE [LARGE SCALE GENOMIC DNA]</scope>
    <source>
        <strain evidence="8 9">DSM 103526</strain>
    </source>
</reference>
<dbReference type="PANTHER" id="PTHR43663:SF1">
    <property type="entry name" value="CHROMATE TRANSPORTER"/>
    <property type="match status" value="1"/>
</dbReference>
<comment type="subcellular location">
    <subcellularLocation>
        <location evidence="1">Cell membrane</location>
        <topology evidence="1">Multi-pass membrane protein</topology>
    </subcellularLocation>
</comment>
<comment type="similarity">
    <text evidence="2">Belongs to the chromate ion transporter (CHR) (TC 2.A.51) family.</text>
</comment>
<dbReference type="RefSeq" id="WP_207726799.1">
    <property type="nucleotide sequence ID" value="NZ_JACHEN010000001.1"/>
</dbReference>
<dbReference type="GO" id="GO:0005886">
    <property type="term" value="C:plasma membrane"/>
    <property type="evidence" value="ECO:0007669"/>
    <property type="project" value="UniProtKB-SubCell"/>
</dbReference>
<keyword evidence="9" id="KW-1185">Reference proteome</keyword>
<feature type="transmembrane region" description="Helical" evidence="7">
    <location>
        <begin position="7"/>
        <end position="29"/>
    </location>
</feature>
<organism evidence="8 9">
    <name type="scientific">Anaerosolibacter carboniphilus</name>
    <dbReference type="NCBI Taxonomy" id="1417629"/>
    <lineage>
        <taxon>Bacteria</taxon>
        <taxon>Bacillati</taxon>
        <taxon>Bacillota</taxon>
        <taxon>Clostridia</taxon>
        <taxon>Peptostreptococcales</taxon>
        <taxon>Thermotaleaceae</taxon>
        <taxon>Anaerosolibacter</taxon>
    </lineage>
</organism>
<evidence type="ECO:0000256" key="7">
    <source>
        <dbReference type="SAM" id="Phobius"/>
    </source>
</evidence>
<dbReference type="Pfam" id="PF02417">
    <property type="entry name" value="Chromate_transp"/>
    <property type="match status" value="1"/>
</dbReference>
<comment type="caution">
    <text evidence="8">The sequence shown here is derived from an EMBL/GenBank/DDBJ whole genome shotgun (WGS) entry which is preliminary data.</text>
</comment>
<feature type="transmembrane region" description="Helical" evidence="7">
    <location>
        <begin position="117"/>
        <end position="135"/>
    </location>
</feature>
<keyword evidence="4 7" id="KW-0812">Transmembrane</keyword>
<dbReference type="PANTHER" id="PTHR43663">
    <property type="entry name" value="CHROMATE TRANSPORT PROTEIN-RELATED"/>
    <property type="match status" value="1"/>
</dbReference>
<dbReference type="EMBL" id="JACHEN010000001">
    <property type="protein sequence ID" value="MBB6213993.1"/>
    <property type="molecule type" value="Genomic_DNA"/>
</dbReference>
<dbReference type="InterPro" id="IPR052518">
    <property type="entry name" value="CHR_Transporter"/>
</dbReference>
<keyword evidence="5 7" id="KW-1133">Transmembrane helix</keyword>
<evidence type="ECO:0000256" key="4">
    <source>
        <dbReference type="ARBA" id="ARBA00022692"/>
    </source>
</evidence>
<evidence type="ECO:0000256" key="1">
    <source>
        <dbReference type="ARBA" id="ARBA00004651"/>
    </source>
</evidence>
<dbReference type="Proteomes" id="UP000579281">
    <property type="component" value="Unassembled WGS sequence"/>
</dbReference>
<accession>A0A841KKQ9</accession>
<proteinExistence type="inferred from homology"/>
<sequence>MRILVEIFLTFAKIGAFSFGGGLAMLPMIEEEIVHNHQWLTAQEFIDVVAISEMTPGPIAVNASTFVGYKVAGVPGAIAGSIGVAIVSFMLITLLAKFFMKIKDAKETKAVFKGIRPAVLGLILSAGISIGKTAFVDMKSIGVAVIVFLGIWRFKVNPILGIIAAGVMGAILF</sequence>
<protein>
    <submittedName>
        <fullName evidence="8">Chromate transporter</fullName>
    </submittedName>
</protein>
<evidence type="ECO:0000256" key="3">
    <source>
        <dbReference type="ARBA" id="ARBA00022475"/>
    </source>
</evidence>
<evidence type="ECO:0000256" key="6">
    <source>
        <dbReference type="ARBA" id="ARBA00023136"/>
    </source>
</evidence>
<feature type="transmembrane region" description="Helical" evidence="7">
    <location>
        <begin position="141"/>
        <end position="172"/>
    </location>
</feature>
<evidence type="ECO:0000313" key="9">
    <source>
        <dbReference type="Proteomes" id="UP000579281"/>
    </source>
</evidence>
<dbReference type="GO" id="GO:0015109">
    <property type="term" value="F:chromate transmembrane transporter activity"/>
    <property type="evidence" value="ECO:0007669"/>
    <property type="project" value="InterPro"/>
</dbReference>
<dbReference type="InterPro" id="IPR003370">
    <property type="entry name" value="Chromate_transpt"/>
</dbReference>